<dbReference type="GeneTree" id="ENSGT00940000158290"/>
<feature type="compositionally biased region" description="Low complexity" evidence="6">
    <location>
        <begin position="1236"/>
        <end position="1252"/>
    </location>
</feature>
<accession>A0ABK0M2F0</accession>
<dbReference type="Pfam" id="PF13927">
    <property type="entry name" value="Ig_3"/>
    <property type="match status" value="7"/>
</dbReference>
<feature type="compositionally biased region" description="Polar residues" evidence="6">
    <location>
        <begin position="1569"/>
        <end position="1578"/>
    </location>
</feature>
<evidence type="ECO:0000259" key="7">
    <source>
        <dbReference type="PROSITE" id="PS50835"/>
    </source>
</evidence>
<feature type="compositionally biased region" description="Polar residues" evidence="6">
    <location>
        <begin position="1017"/>
        <end position="1052"/>
    </location>
</feature>
<feature type="domain" description="Ig-like" evidence="7">
    <location>
        <begin position="2172"/>
        <end position="2260"/>
    </location>
</feature>
<feature type="region of interest" description="Disordered" evidence="6">
    <location>
        <begin position="1"/>
        <end position="38"/>
    </location>
</feature>
<dbReference type="InterPro" id="IPR013098">
    <property type="entry name" value="Ig_I-set"/>
</dbReference>
<feature type="domain" description="Ig-like" evidence="7">
    <location>
        <begin position="1872"/>
        <end position="1964"/>
    </location>
</feature>
<evidence type="ECO:0000256" key="5">
    <source>
        <dbReference type="ARBA" id="ARBA00023180"/>
    </source>
</evidence>
<dbReference type="RGD" id="735030">
    <property type="gene designation" value="Igsf10"/>
</dbReference>
<dbReference type="InterPro" id="IPR000372">
    <property type="entry name" value="LRRNT"/>
</dbReference>
<reference evidence="8" key="2">
    <citation type="submission" date="2025-08" db="UniProtKB">
        <authorList>
            <consortium name="Ensembl"/>
        </authorList>
    </citation>
    <scope>IDENTIFICATION</scope>
    <source>
        <strain evidence="8">Brown Norway</strain>
    </source>
</reference>
<feature type="region of interest" description="Disordered" evidence="6">
    <location>
        <begin position="724"/>
        <end position="747"/>
    </location>
</feature>
<feature type="compositionally biased region" description="Polar residues" evidence="6">
    <location>
        <begin position="1"/>
        <end position="18"/>
    </location>
</feature>
<dbReference type="InterPro" id="IPR007110">
    <property type="entry name" value="Ig-like_dom"/>
</dbReference>
<dbReference type="SUPFAM" id="SSF48726">
    <property type="entry name" value="Immunoglobulin"/>
    <property type="match status" value="12"/>
</dbReference>
<dbReference type="SMART" id="SM00406">
    <property type="entry name" value="IGv"/>
    <property type="match status" value="5"/>
</dbReference>
<evidence type="ECO:0000256" key="1">
    <source>
        <dbReference type="ARBA" id="ARBA00022614"/>
    </source>
</evidence>
<dbReference type="CDD" id="cd00096">
    <property type="entry name" value="Ig"/>
    <property type="match status" value="2"/>
</dbReference>
<dbReference type="InterPro" id="IPR001611">
    <property type="entry name" value="Leu-rich_rpt"/>
</dbReference>
<feature type="region of interest" description="Disordered" evidence="6">
    <location>
        <begin position="1490"/>
        <end position="1516"/>
    </location>
</feature>
<feature type="domain" description="Ig-like" evidence="7">
    <location>
        <begin position="518"/>
        <end position="624"/>
    </location>
</feature>
<proteinExistence type="predicted"/>
<evidence type="ECO:0000256" key="3">
    <source>
        <dbReference type="ARBA" id="ARBA00022737"/>
    </source>
</evidence>
<dbReference type="InterPro" id="IPR000483">
    <property type="entry name" value="Cys-rich_flank_reg_C"/>
</dbReference>
<dbReference type="InterPro" id="IPR003598">
    <property type="entry name" value="Ig_sub2"/>
</dbReference>
<dbReference type="SMART" id="SM00409">
    <property type="entry name" value="IG"/>
    <property type="match status" value="12"/>
</dbReference>
<evidence type="ECO:0000256" key="6">
    <source>
        <dbReference type="SAM" id="MobiDB-lite"/>
    </source>
</evidence>
<organism evidence="8 9">
    <name type="scientific">Rattus norvegicus</name>
    <name type="common">Rat</name>
    <dbReference type="NCBI Taxonomy" id="10116"/>
    <lineage>
        <taxon>Eukaryota</taxon>
        <taxon>Metazoa</taxon>
        <taxon>Chordata</taxon>
        <taxon>Craniata</taxon>
        <taxon>Vertebrata</taxon>
        <taxon>Euteleostomi</taxon>
        <taxon>Mammalia</taxon>
        <taxon>Eutheria</taxon>
        <taxon>Euarchontoglires</taxon>
        <taxon>Glires</taxon>
        <taxon>Rodentia</taxon>
        <taxon>Myomorpha</taxon>
        <taxon>Muroidea</taxon>
        <taxon>Muridae</taxon>
        <taxon>Murinae</taxon>
        <taxon>Rattus</taxon>
    </lineage>
</organism>
<feature type="domain" description="Ig-like" evidence="7">
    <location>
        <begin position="2559"/>
        <end position="2654"/>
    </location>
</feature>
<reference evidence="8" key="3">
    <citation type="submission" date="2025-09" db="UniProtKB">
        <authorList>
            <consortium name="Ensembl"/>
        </authorList>
    </citation>
    <scope>IDENTIFICATION</scope>
    <source>
        <strain evidence="8">Brown Norway</strain>
    </source>
</reference>
<feature type="domain" description="Ig-like" evidence="7">
    <location>
        <begin position="2265"/>
        <end position="2362"/>
    </location>
</feature>
<dbReference type="Ensembl" id="ENSRNOT00000166530.1">
    <property type="protein sequence ID" value="ENSRNOP00000112059.1"/>
    <property type="gene ID" value="ENSRNOG00000013917.8"/>
</dbReference>
<feature type="compositionally biased region" description="Polar residues" evidence="6">
    <location>
        <begin position="1410"/>
        <end position="1422"/>
    </location>
</feature>
<feature type="compositionally biased region" description="Basic and acidic residues" evidence="6">
    <location>
        <begin position="1391"/>
        <end position="1403"/>
    </location>
</feature>
<dbReference type="InterPro" id="IPR050467">
    <property type="entry name" value="LRFN"/>
</dbReference>
<dbReference type="Proteomes" id="UP000002494">
    <property type="component" value="Chromosome 2"/>
</dbReference>
<dbReference type="InterPro" id="IPR003599">
    <property type="entry name" value="Ig_sub"/>
</dbReference>
<feature type="domain" description="Ig-like" evidence="7">
    <location>
        <begin position="2068"/>
        <end position="2166"/>
    </location>
</feature>
<keyword evidence="4" id="KW-1015">Disulfide bond</keyword>
<dbReference type="SMART" id="SM00369">
    <property type="entry name" value="LRR_TYP"/>
    <property type="match status" value="5"/>
</dbReference>
<feature type="compositionally biased region" description="Polar residues" evidence="6">
    <location>
        <begin position="1347"/>
        <end position="1357"/>
    </location>
</feature>
<dbReference type="InterPro" id="IPR003591">
    <property type="entry name" value="Leu-rich_rpt_typical-subtyp"/>
</dbReference>
<feature type="compositionally biased region" description="Basic and acidic residues" evidence="6">
    <location>
        <begin position="20"/>
        <end position="30"/>
    </location>
</feature>
<dbReference type="SMART" id="SM00013">
    <property type="entry name" value="LRRNT"/>
    <property type="match status" value="1"/>
</dbReference>
<feature type="domain" description="Ig-like" evidence="7">
    <location>
        <begin position="2368"/>
        <end position="2446"/>
    </location>
</feature>
<keyword evidence="2" id="KW-0732">Signal</keyword>
<gene>
    <name evidence="8" type="primary">Igsf10</name>
</gene>
<keyword evidence="1" id="KW-0433">Leucine-rich repeat</keyword>
<dbReference type="Gene3D" id="2.60.40.10">
    <property type="entry name" value="Immunoglobulins"/>
    <property type="match status" value="12"/>
</dbReference>
<feature type="compositionally biased region" description="Basic and acidic residues" evidence="6">
    <location>
        <begin position="1646"/>
        <end position="1657"/>
    </location>
</feature>
<feature type="compositionally biased region" description="Pro residues" evidence="6">
    <location>
        <begin position="1500"/>
        <end position="1516"/>
    </location>
</feature>
<feature type="domain" description="Ig-like" evidence="7">
    <location>
        <begin position="1775"/>
        <end position="1867"/>
    </location>
</feature>
<name>A0ABK0M2F0_RAT</name>
<dbReference type="SMART" id="SM00408">
    <property type="entry name" value="IGc2"/>
    <property type="match status" value="12"/>
</dbReference>
<dbReference type="InterPro" id="IPR013783">
    <property type="entry name" value="Ig-like_fold"/>
</dbReference>
<keyword evidence="5" id="KW-0325">Glycoprotein</keyword>
<keyword evidence="9" id="KW-1185">Reference proteome</keyword>
<feature type="region of interest" description="Disordered" evidence="6">
    <location>
        <begin position="1550"/>
        <end position="1578"/>
    </location>
</feature>
<dbReference type="Pfam" id="PF13855">
    <property type="entry name" value="LRR_8"/>
    <property type="match status" value="1"/>
</dbReference>
<protein>
    <submittedName>
        <fullName evidence="8">Immunoglobulin superfamily, member 10</fullName>
    </submittedName>
</protein>
<sequence length="2654" mass="290749">MLSESQTMTEGTTSTGAKSQHREGEVDTKFHHQPRSHSQLLPAGRGNISFLQWSDTGMQVRGREVSGLLISLTAVCLVVTPGSRACPRRCACYVPTEVHCTFRYLTSIPDGIPANVERINLGYNSLTRLTENDFDGLSKLELLMLHSNGIHRVSDKTFSGLQSLQVLKISYNKVQIVRKDTFYGLGSLVRLHLDHNNIEFINPEAFYGLTSLRLVHLEGNRLTKLHPDTFVSLSYLQIFKTSFIKYLFLSDNFLTSLPKEMVSYMPNLESLYLHGNPWTCDCHLKWLSEWMQGNPDIIKCKKDRSSSSPQQCPLCMNPRISKGRPFAMVPSGAFLCTKPTIDPSLKSKSLVTQEDNGSASTSPQDFIEPFGSLSLNMTDLSGNKADMVCSIQKPSRTSPTAFTEENDYIMLNASFSTNLVCSVDYNHIQPVWQLLALYSDSPLILERKPQLTETPSLSSRYKQVALRPEDIFTSIEADVRADPFWFQQEKIVLQLNRTATTLSTLQIQFSTDAQIALPRAEMRAERLKWTMILMMNNPKLERTVLVGGTIALSCPGKGDPSPHLEWLLADGSKVRAPYVSEDGRILIDKNGKLELQMADSFDAGLYHCISTNDADADVLTYRITVVEPYGESTHDSGVQHTVVTGETLDLPCLSTGVPDASISWILPGNTVFSQPSRDRQILNNGTLRILQVTPKDQGHYQCVAANPSGADFSSFKVSVQKKGQRMVEHDREAGGSGLGEPNSSVSLKQPASLKLSASALTGSEAGKQVSGVHRKNKHRDLIHRRRGDSTLRRFREHRRQLPLSARRIDPQRWAALLEKAKKNSVPKKQENTTVKPVPLAVPLVELTDEEKDASGMIPPDEEFMVLKTKASGVPGRSPTADSGPVNHGFMTSIASGTEVSTVNPQTLQSEHLPDFKLFSVTNGTAVTKSMNPSIASKIEDTTNQNPIIIFPSVAEIRDSAQAGRASSQSAHPVTGGNMATYGHTNTYSSFTSKASTVLQPINPTESYGPQIPITGVSRPSSSDISSHTTADPSFSSHPSGSHTTASSLFHIPRNNNTGNFPLSRHLGRERTIWSRGRVKNPHRTPVLRRHRHRTVRPAIKGPANKNVSQVPATEYPGMCHTCPSAEGLTVATAALSVPSSSHSALPKANNVGVIAEESTTVVKKPLLLFKDKQNVDIEIITTTTKYSGGESNHVIPTEASMTSAPTSVSLGKSPVDNTGHLSMPGTIQTGKDSVETTPLPSPLSTPSIPTSTKFSKRKTPLHQIFVNNQKKEGMLKNPYQFGLQKNPAAKLPKIAPLLPTGQSSPSDSTTLLTSPPPALSTTMAATQNKGTEVVSGARSLSAGKKQPFTNSSPVLPSTISKRSNTLNFLSTETPTVTSPTATASVIMSETQRTRSKEAKDQIKGPRKNRNNASTTPRQVSGYSAYSALTTADTPLAFSHSPRQDDGGNVSAVAYHSTTSLLAITELFEKYTQTLGNTTALETMLLSKSQESTTVKRASDTPPPLLSSGAPPVPTPSPPPFTKGVVTDSKVTSAFQMTSNRVVTIYESSRHNTDLQQPSAEASPNPEIITGTTDSPSNLFPSTSVPALRVDKPQNSKWKPSPWPEHKYQLKSYSETIEKGKRPAVSMSPHLSLPEASTHASHWNTQKHAEKSVFDKKPAQNPTSKHLPYVSLPKTLLKKPRIIGGKAASFTVPANSDVFLPCEAVGDPLPIIHWTRVSSGLEISQGTQKSRFHVLPNGTLSIQRVSIQDRGQYLCSASNPLGVDHLHVSLSVVSYPARILDRHVKEITVHSGSTVELKCRVEGMPRPTVSWILANQTVVSETAKGSRKVWVTPDGTLIIYNLSLYDRGFYKCVASNPSGQDSLLVKIQVITAPPVIIEQKRQAIVGVLGGSLKLPCTAKGTPQPSVHWVLYDGTELKPLQLTHSRFFLYPNGTLYIRSIAPSVRGTYECIATSSSGSERRVVILTVEEGETIPRIETASQKWTEVNLGEKLLLNCSATGDPKPRIIWRLPSKAVIDQWHRMGSRIHVYPNGSLVVGSVTEKDAGDYLCVARNKMGDDLVLMHVRLRLTPAKIEQKQYFKKQVLHGKDFQVDCKASGSPVPEVSWSLPDGTVLNNVAQADDSGYRTKRYTLFHNGTLYFNNVGMAEEGDYICSAQNTLGKDEMKVHLTVLTAIPRIRQSYKTTMRLRAGDTAVLDCEVTGEPKPNVFWLLPSNNVISFSNDRFTFHANRTLSIHKVKPLDSGDYVCVAQNPSGDDTKTYKLDIVSKPPLINGLYANKTVIKATAIRHSKKYFDCRADGIPSSQVTWIMPGNIFLPAPYFGSRVTVHPNGTLEMRNIRLSDSADFTCVVRSEGGESVLVVQLEVLEMLRRPTFRNPFNEKVIAQAGKPVALNCSVDGNPPPEITWILPDGTQFANRPHNSPYLMAGNGSLILYKATRNKSGKYRCAARNKVGYIEKLILLEIGQKPVILTYEPGMVKSVSGEPLSLHCVSDGIPKPNVKWTTPGGHVIDRPQVDGKYILHENGTLVIKATTAHDQGNYICRAQNSVGQAVISVSVMVVAYPPRIINYLPRNMLRRTGEAMQLHCVALGIPKPKVTWETPRHSLLSKATARKPHRSEMLHPQGTLVIQNLQTSDSGVYKCRAQNLLGTDYATTYIQVL</sequence>
<feature type="region of interest" description="Disordered" evidence="6">
    <location>
        <begin position="1338"/>
        <end position="1357"/>
    </location>
</feature>
<dbReference type="SMART" id="SM00082">
    <property type="entry name" value="LRRCT"/>
    <property type="match status" value="1"/>
</dbReference>
<dbReference type="InterPro" id="IPR032675">
    <property type="entry name" value="LRR_dom_sf"/>
</dbReference>
<dbReference type="InterPro" id="IPR013106">
    <property type="entry name" value="Ig_V-set"/>
</dbReference>
<feature type="region of interest" description="Disordered" evidence="6">
    <location>
        <begin position="1003"/>
        <end position="1052"/>
    </location>
</feature>
<feature type="domain" description="Ig-like" evidence="7">
    <location>
        <begin position="628"/>
        <end position="718"/>
    </location>
</feature>
<feature type="domain" description="Ig-like" evidence="7">
    <location>
        <begin position="2463"/>
        <end position="2549"/>
    </location>
</feature>
<dbReference type="Gene3D" id="3.80.10.10">
    <property type="entry name" value="Ribonuclease Inhibitor"/>
    <property type="match status" value="2"/>
</dbReference>
<keyword evidence="3" id="KW-0677">Repeat</keyword>
<dbReference type="SUPFAM" id="SSF52058">
    <property type="entry name" value="L domain-like"/>
    <property type="match status" value="1"/>
</dbReference>
<feature type="compositionally biased region" description="Polar residues" evidence="6">
    <location>
        <begin position="1222"/>
        <end position="1231"/>
    </location>
</feature>
<feature type="domain" description="Ig-like" evidence="7">
    <location>
        <begin position="1679"/>
        <end position="1770"/>
    </location>
</feature>
<reference evidence="8" key="1">
    <citation type="submission" date="2024-01" db="EMBL/GenBank/DDBJ databases">
        <title>GRCr8: a new rat reference genome assembly contstructed from accurate long reads and long range scaffolding.</title>
        <authorList>
            <person name="Doris P.A."/>
            <person name="Kalbfleisch T."/>
            <person name="Li K."/>
            <person name="Howe K."/>
            <person name="Wood J."/>
        </authorList>
    </citation>
    <scope>NUCLEOTIDE SEQUENCE [LARGE SCALE GENOMIC DNA]</scope>
    <source>
        <strain evidence="8">Brown Norway</strain>
    </source>
</reference>
<feature type="domain" description="Ig-like" evidence="7">
    <location>
        <begin position="1972"/>
        <end position="2065"/>
    </location>
</feature>
<feature type="region of interest" description="Disordered" evidence="6">
    <location>
        <begin position="1222"/>
        <end position="1256"/>
    </location>
</feature>
<dbReference type="PANTHER" id="PTHR45842">
    <property type="entry name" value="SYNAPTIC ADHESION-LIKE MOLECULE SALM"/>
    <property type="match status" value="1"/>
</dbReference>
<dbReference type="PROSITE" id="PS50835">
    <property type="entry name" value="IG_LIKE"/>
    <property type="match status" value="12"/>
</dbReference>
<dbReference type="PANTHER" id="PTHR45842:SF2">
    <property type="entry name" value="IMMUNOGLOBULIN SUPERFAMILY MEMBER 10"/>
    <property type="match status" value="1"/>
</dbReference>
<evidence type="ECO:0000313" key="9">
    <source>
        <dbReference type="Proteomes" id="UP000002494"/>
    </source>
</evidence>
<evidence type="ECO:0000313" key="8">
    <source>
        <dbReference type="Ensembl" id="ENSRNOP00000112059.1"/>
    </source>
</evidence>
<evidence type="ECO:0000256" key="4">
    <source>
        <dbReference type="ARBA" id="ARBA00023157"/>
    </source>
</evidence>
<dbReference type="Pfam" id="PF07679">
    <property type="entry name" value="I-set"/>
    <property type="match status" value="5"/>
</dbReference>
<evidence type="ECO:0000256" key="2">
    <source>
        <dbReference type="ARBA" id="ARBA00022729"/>
    </source>
</evidence>
<feature type="region of interest" description="Disordered" evidence="6">
    <location>
        <begin position="1618"/>
        <end position="1666"/>
    </location>
</feature>
<feature type="region of interest" description="Disordered" evidence="6">
    <location>
        <begin position="1382"/>
        <end position="1422"/>
    </location>
</feature>
<dbReference type="InterPro" id="IPR036179">
    <property type="entry name" value="Ig-like_dom_sf"/>
</dbReference>